<keyword evidence="2" id="KW-0285">Flavoprotein</keyword>
<keyword evidence="6" id="KW-0249">Electron transport</keyword>
<evidence type="ECO:0000256" key="10">
    <source>
        <dbReference type="PIRSR" id="PIRSR006816-2"/>
    </source>
</evidence>
<dbReference type="Gene3D" id="2.40.30.10">
    <property type="entry name" value="Translation factors"/>
    <property type="match status" value="1"/>
</dbReference>
<dbReference type="SUPFAM" id="SSF63380">
    <property type="entry name" value="Riboflavin synthase domain-like"/>
    <property type="match status" value="1"/>
</dbReference>
<keyword evidence="3 10" id="KW-0001">2Fe-2S</keyword>
<proteinExistence type="predicted"/>
<evidence type="ECO:0000256" key="4">
    <source>
        <dbReference type="ARBA" id="ARBA00022723"/>
    </source>
</evidence>
<dbReference type="InterPro" id="IPR017927">
    <property type="entry name" value="FAD-bd_FR_type"/>
</dbReference>
<sequence>MIARDRNPYLPYPVRIEEIITETGDHSLKTFKLVFLDPADEARFAFLPGQFAEISVAGKGEIPIGIASSPTEKGYLLFTVQKMGVVTSHLHSMRPGDRLGLRGPLGNWYPWERMEGRNVVIIGGGCAFSTLRSSIVYMTDPSRRPKFKRLTAVYGARCLSLLLYSDRLDEWKGEKSGIDMHVTVDAMQESEPRTPRWQCHVGFVPAVVKEKIKDPTDAIVILCGPPAMLKFTLPVLKEAGFADGQIYLSLENRMKCGIGMCGRCNVGGKLVCKDGPVFSLAELGELPRET</sequence>
<keyword evidence="1" id="KW-0813">Transport</keyword>
<dbReference type="Proteomes" id="UP000748308">
    <property type="component" value="Unassembled WGS sequence"/>
</dbReference>
<comment type="caution">
    <text evidence="12">The sequence shown here is derived from an EMBL/GenBank/DDBJ whole genome shotgun (WGS) entry which is preliminary data.</text>
</comment>
<dbReference type="InterPro" id="IPR008333">
    <property type="entry name" value="Cbr1-like_FAD-bd_dom"/>
</dbReference>
<keyword evidence="4 10" id="KW-0479">Metal-binding</keyword>
<dbReference type="InterPro" id="IPR037117">
    <property type="entry name" value="Dihydroorotate_DH_ele_sf"/>
</dbReference>
<dbReference type="InterPro" id="IPR039261">
    <property type="entry name" value="FNR_nucleotide-bd"/>
</dbReference>
<keyword evidence="7 10" id="KW-0408">Iron</keyword>
<dbReference type="EMBL" id="VGIY01000136">
    <property type="protein sequence ID" value="MBM3317510.1"/>
    <property type="molecule type" value="Genomic_DNA"/>
</dbReference>
<dbReference type="InterPro" id="IPR017938">
    <property type="entry name" value="Riboflavin_synthase-like_b-brl"/>
</dbReference>
<feature type="binding site" evidence="10">
    <location>
        <position position="264"/>
    </location>
    <ligand>
        <name>[2Fe-2S] cluster</name>
        <dbReference type="ChEBI" id="CHEBI:190135"/>
    </ligand>
</feature>
<dbReference type="InterPro" id="IPR001433">
    <property type="entry name" value="OxRdtase_FAD/NAD-bd"/>
</dbReference>
<gene>
    <name evidence="12" type="ORF">FJY75_06615</name>
</gene>
<dbReference type="GO" id="GO:0016491">
    <property type="term" value="F:oxidoreductase activity"/>
    <property type="evidence" value="ECO:0007669"/>
    <property type="project" value="InterPro"/>
</dbReference>
<dbReference type="Gene3D" id="2.10.240.10">
    <property type="entry name" value="Dihydroorotate dehydrogenase, electron transfer subunit"/>
    <property type="match status" value="1"/>
</dbReference>
<dbReference type="AlphaFoldDB" id="A0A937X8I8"/>
<keyword evidence="5" id="KW-0274">FAD</keyword>
<dbReference type="Gene3D" id="3.40.50.80">
    <property type="entry name" value="Nucleotide-binding domain of ferredoxin-NADP reductase (FNR) module"/>
    <property type="match status" value="1"/>
</dbReference>
<accession>A0A937X8I8</accession>
<evidence type="ECO:0000256" key="9">
    <source>
        <dbReference type="ARBA" id="ARBA00034078"/>
    </source>
</evidence>
<comment type="cofactor">
    <cofactor evidence="9">
        <name>[2Fe-2S] cluster</name>
        <dbReference type="ChEBI" id="CHEBI:190135"/>
    </cofactor>
</comment>
<dbReference type="CDD" id="cd06221">
    <property type="entry name" value="sulfite_reductase_like"/>
    <property type="match status" value="1"/>
</dbReference>
<evidence type="ECO:0000256" key="7">
    <source>
        <dbReference type="ARBA" id="ARBA00023004"/>
    </source>
</evidence>
<evidence type="ECO:0000256" key="2">
    <source>
        <dbReference type="ARBA" id="ARBA00022630"/>
    </source>
</evidence>
<dbReference type="Pfam" id="PF00970">
    <property type="entry name" value="FAD_binding_6"/>
    <property type="match status" value="1"/>
</dbReference>
<dbReference type="PRINTS" id="PR00410">
    <property type="entry name" value="PHEHYDRXLASE"/>
</dbReference>
<dbReference type="Pfam" id="PF10418">
    <property type="entry name" value="DHODB_Fe-S_bind"/>
    <property type="match status" value="1"/>
</dbReference>
<feature type="binding site" evidence="10">
    <location>
        <position position="261"/>
    </location>
    <ligand>
        <name>[2Fe-2S] cluster</name>
        <dbReference type="ChEBI" id="CHEBI:190135"/>
    </ligand>
</feature>
<reference evidence="12" key="1">
    <citation type="submission" date="2019-03" db="EMBL/GenBank/DDBJ databases">
        <title>Lake Tanganyika Metagenome-Assembled Genomes (MAGs).</title>
        <authorList>
            <person name="Tran P."/>
        </authorList>
    </citation>
    <scope>NUCLEOTIDE SEQUENCE</scope>
    <source>
        <strain evidence="12">M_DeepCast_400m_m2_100</strain>
    </source>
</reference>
<dbReference type="InterPro" id="IPR019480">
    <property type="entry name" value="Dihydroorotate_DH_Fe-S-bd"/>
</dbReference>
<dbReference type="Pfam" id="PF00175">
    <property type="entry name" value="NAD_binding_1"/>
    <property type="match status" value="1"/>
</dbReference>
<evidence type="ECO:0000256" key="1">
    <source>
        <dbReference type="ARBA" id="ARBA00022448"/>
    </source>
</evidence>
<dbReference type="PIRSF" id="PIRSF006816">
    <property type="entry name" value="Cyc3_hyd_g"/>
    <property type="match status" value="1"/>
</dbReference>
<dbReference type="SUPFAM" id="SSF52343">
    <property type="entry name" value="Ferredoxin reductase-like, C-terminal NADP-linked domain"/>
    <property type="match status" value="1"/>
</dbReference>
<name>A0A937X8I8_UNCEI</name>
<feature type="binding site" evidence="10">
    <location>
        <position position="272"/>
    </location>
    <ligand>
        <name>[2Fe-2S] cluster</name>
        <dbReference type="ChEBI" id="CHEBI:190135"/>
    </ligand>
</feature>
<dbReference type="GO" id="GO:0046872">
    <property type="term" value="F:metal ion binding"/>
    <property type="evidence" value="ECO:0007669"/>
    <property type="project" value="UniProtKB-KW"/>
</dbReference>
<dbReference type="GO" id="GO:0050660">
    <property type="term" value="F:flavin adenine dinucleotide binding"/>
    <property type="evidence" value="ECO:0007669"/>
    <property type="project" value="InterPro"/>
</dbReference>
<evidence type="ECO:0000256" key="6">
    <source>
        <dbReference type="ARBA" id="ARBA00022982"/>
    </source>
</evidence>
<evidence type="ECO:0000259" key="11">
    <source>
        <dbReference type="PROSITE" id="PS51384"/>
    </source>
</evidence>
<dbReference type="GO" id="GO:0051537">
    <property type="term" value="F:2 iron, 2 sulfur cluster binding"/>
    <property type="evidence" value="ECO:0007669"/>
    <property type="project" value="UniProtKB-KW"/>
</dbReference>
<keyword evidence="8 10" id="KW-0411">Iron-sulfur</keyword>
<dbReference type="InterPro" id="IPR050353">
    <property type="entry name" value="PyrK_electron_transfer"/>
</dbReference>
<dbReference type="PANTHER" id="PTHR43513">
    <property type="entry name" value="DIHYDROOROTATE DEHYDROGENASE B (NAD(+)), ELECTRON TRANSFER SUBUNIT"/>
    <property type="match status" value="1"/>
</dbReference>
<evidence type="ECO:0000313" key="13">
    <source>
        <dbReference type="Proteomes" id="UP000748308"/>
    </source>
</evidence>
<evidence type="ECO:0000256" key="3">
    <source>
        <dbReference type="ARBA" id="ARBA00022714"/>
    </source>
</evidence>
<dbReference type="InterPro" id="IPR012165">
    <property type="entry name" value="Cyt_c3_hydrogenase_gsu"/>
</dbReference>
<feature type="domain" description="FAD-binding FR-type" evidence="11">
    <location>
        <begin position="9"/>
        <end position="111"/>
    </location>
</feature>
<evidence type="ECO:0000256" key="8">
    <source>
        <dbReference type="ARBA" id="ARBA00023014"/>
    </source>
</evidence>
<organism evidence="12 13">
    <name type="scientific">Eiseniibacteriota bacterium</name>
    <dbReference type="NCBI Taxonomy" id="2212470"/>
    <lineage>
        <taxon>Bacteria</taxon>
        <taxon>Candidatus Eiseniibacteriota</taxon>
    </lineage>
</organism>
<evidence type="ECO:0000313" key="12">
    <source>
        <dbReference type="EMBL" id="MBM3317510.1"/>
    </source>
</evidence>
<dbReference type="GO" id="GO:0006221">
    <property type="term" value="P:pyrimidine nucleotide biosynthetic process"/>
    <property type="evidence" value="ECO:0007669"/>
    <property type="project" value="InterPro"/>
</dbReference>
<dbReference type="PROSITE" id="PS51384">
    <property type="entry name" value="FAD_FR"/>
    <property type="match status" value="1"/>
</dbReference>
<protein>
    <submittedName>
        <fullName evidence="12">FAD/NAD(P)-binding protein</fullName>
    </submittedName>
</protein>
<evidence type="ECO:0000256" key="5">
    <source>
        <dbReference type="ARBA" id="ARBA00022827"/>
    </source>
</evidence>
<comment type="cofactor">
    <cofactor evidence="10">
        <name>[2Fe-2S] cluster</name>
        <dbReference type="ChEBI" id="CHEBI:190135"/>
    </cofactor>
    <text evidence="10">Binds 1 [2Fe-2S] cluster per subunit.</text>
</comment>
<feature type="binding site" evidence="10">
    <location>
        <position position="256"/>
    </location>
    <ligand>
        <name>[2Fe-2S] cluster</name>
        <dbReference type="ChEBI" id="CHEBI:190135"/>
    </ligand>
</feature>